<feature type="repeat" description="TPR" evidence="3">
    <location>
        <begin position="54"/>
        <end position="87"/>
    </location>
</feature>
<keyword evidence="4" id="KW-0732">Signal</keyword>
<dbReference type="EMBL" id="QCXX01000004">
    <property type="protein sequence ID" value="PUV23236.1"/>
    <property type="molecule type" value="Genomic_DNA"/>
</dbReference>
<evidence type="ECO:0000256" key="1">
    <source>
        <dbReference type="ARBA" id="ARBA00022737"/>
    </source>
</evidence>
<comment type="caution">
    <text evidence="5">The sequence shown here is derived from an EMBL/GenBank/DDBJ whole genome shotgun (WGS) entry which is preliminary data.</text>
</comment>
<dbReference type="PANTHER" id="PTHR44858">
    <property type="entry name" value="TETRATRICOPEPTIDE REPEAT PROTEIN 6"/>
    <property type="match status" value="1"/>
</dbReference>
<evidence type="ECO:0000313" key="5">
    <source>
        <dbReference type="EMBL" id="PUV23236.1"/>
    </source>
</evidence>
<name>A0A363NR04_9SPHI</name>
<feature type="chain" id="PRO_5017007686" description="Tetratricopeptide repeat protein" evidence="4">
    <location>
        <begin position="22"/>
        <end position="606"/>
    </location>
</feature>
<sequence>MTNSKLLFSLLLAGSVGTVSAQSLKDARAAIEAENYGKAKTILQQLVTKQPKNGDNYFYLGQVYLVNDRADSAAAIFNQGLTNDPKATINNVGLGYVDLLKKDKASAESKFALATAKLGKKDYEPLLEIGRAYINTPEPDYAKALEYLTQAKAKNTKDIAIPLALGDAYRGLREGSLAYTSYGDAMDIDQNSVKAKVGQAIIVRGAQAYDEAVTQLEAIVAETPTYAPTYRELAETYYQWSKMPGTTDEKYVELNKKGVEQYKKYLEVAGDNTLEAKIRYADFLVYARQYDELKTVSEELAKNPSIDPKIYRYLGYIAFQKSKDYPKALEYLNQMFSKMEKDRVIPLDYMYLGMAEIATNSPKPAAPAAGADSTATDSTAVAAAPVLTPENTANIQKGIANIKKAIEGDKELLGEVAELAFAKYQEQELQTAISLFGLVGEYKDSPYYFDSHYYAGEGSYQIGFKKDTQAKDAEGNYVNQDLRNQAIADFGNAQKELTIIETTDNKEAQDKYLVNALYYKAFSALGADDMAQPKGDFVAAFQKLIDTINQRGTQEKNKAYLVDGYTYIGLFHYLKQDTVKAKQAFQKVLEIDPANEDVKGYLDALK</sequence>
<dbReference type="SUPFAM" id="SSF81901">
    <property type="entry name" value="HCP-like"/>
    <property type="match status" value="1"/>
</dbReference>
<evidence type="ECO:0008006" key="7">
    <source>
        <dbReference type="Google" id="ProtNLM"/>
    </source>
</evidence>
<feature type="repeat" description="TPR" evidence="3">
    <location>
        <begin position="562"/>
        <end position="595"/>
    </location>
</feature>
<gene>
    <name evidence="5" type="ORF">DCO56_14945</name>
</gene>
<accession>A0A363NR04</accession>
<dbReference type="Pfam" id="PF13432">
    <property type="entry name" value="TPR_16"/>
    <property type="match status" value="1"/>
</dbReference>
<dbReference type="InterPro" id="IPR011990">
    <property type="entry name" value="TPR-like_helical_dom_sf"/>
</dbReference>
<reference evidence="5 6" key="1">
    <citation type="submission" date="2018-04" db="EMBL/GenBank/DDBJ databases">
        <title>Sphingobacterium sp. M46 Genome.</title>
        <authorList>
            <person name="Cheng J."/>
            <person name="Li Y."/>
        </authorList>
    </citation>
    <scope>NUCLEOTIDE SEQUENCE [LARGE SCALE GENOMIC DNA]</scope>
    <source>
        <strain evidence="5 6">M46</strain>
    </source>
</reference>
<dbReference type="Gene3D" id="1.25.40.10">
    <property type="entry name" value="Tetratricopeptide repeat domain"/>
    <property type="match status" value="3"/>
</dbReference>
<dbReference type="InterPro" id="IPR019734">
    <property type="entry name" value="TPR_rpt"/>
</dbReference>
<dbReference type="PROSITE" id="PS50005">
    <property type="entry name" value="TPR"/>
    <property type="match status" value="2"/>
</dbReference>
<evidence type="ECO:0000256" key="3">
    <source>
        <dbReference type="PROSITE-ProRule" id="PRU00339"/>
    </source>
</evidence>
<dbReference type="OrthoDB" id="638548at2"/>
<feature type="signal peptide" evidence="4">
    <location>
        <begin position="1"/>
        <end position="21"/>
    </location>
</feature>
<proteinExistence type="predicted"/>
<keyword evidence="6" id="KW-1185">Reference proteome</keyword>
<dbReference type="AlphaFoldDB" id="A0A363NR04"/>
<dbReference type="PANTHER" id="PTHR44858:SF1">
    <property type="entry name" value="UDP-N-ACETYLGLUCOSAMINE--PEPTIDE N-ACETYLGLUCOSAMINYLTRANSFERASE SPINDLY-RELATED"/>
    <property type="match status" value="1"/>
</dbReference>
<evidence type="ECO:0000313" key="6">
    <source>
        <dbReference type="Proteomes" id="UP000250831"/>
    </source>
</evidence>
<protein>
    <recommendedName>
        <fullName evidence="7">Tetratricopeptide repeat protein</fullName>
    </recommendedName>
</protein>
<dbReference type="Proteomes" id="UP000250831">
    <property type="component" value="Unassembled WGS sequence"/>
</dbReference>
<evidence type="ECO:0000256" key="4">
    <source>
        <dbReference type="SAM" id="SignalP"/>
    </source>
</evidence>
<dbReference type="SUPFAM" id="SSF48452">
    <property type="entry name" value="TPR-like"/>
    <property type="match status" value="3"/>
</dbReference>
<evidence type="ECO:0000256" key="2">
    <source>
        <dbReference type="ARBA" id="ARBA00022803"/>
    </source>
</evidence>
<organism evidence="5 6">
    <name type="scientific">Sphingobacterium athyrii</name>
    <dbReference type="NCBI Taxonomy" id="2152717"/>
    <lineage>
        <taxon>Bacteria</taxon>
        <taxon>Pseudomonadati</taxon>
        <taxon>Bacteroidota</taxon>
        <taxon>Sphingobacteriia</taxon>
        <taxon>Sphingobacteriales</taxon>
        <taxon>Sphingobacteriaceae</taxon>
        <taxon>Sphingobacterium</taxon>
    </lineage>
</organism>
<keyword evidence="1" id="KW-0677">Repeat</keyword>
<dbReference type="InterPro" id="IPR050498">
    <property type="entry name" value="Ycf3"/>
</dbReference>
<keyword evidence="2 3" id="KW-0802">TPR repeat</keyword>
<dbReference type="SMART" id="SM00028">
    <property type="entry name" value="TPR"/>
    <property type="match status" value="4"/>
</dbReference>
<dbReference type="RefSeq" id="WP_108634596.1">
    <property type="nucleotide sequence ID" value="NZ_QCXX01000004.1"/>
</dbReference>